<evidence type="ECO:0000313" key="3">
    <source>
        <dbReference type="EMBL" id="MBW26920.1"/>
    </source>
</evidence>
<name>A0A2M3ZER7_9DIPT</name>
<dbReference type="EMBL" id="GGFM01006169">
    <property type="protein sequence ID" value="MBW26920.1"/>
    <property type="molecule type" value="Transcribed_RNA"/>
</dbReference>
<accession>A0A2M3ZER7</accession>
<feature type="region of interest" description="Disordered" evidence="1">
    <location>
        <begin position="35"/>
        <end position="69"/>
    </location>
</feature>
<evidence type="ECO:0000256" key="2">
    <source>
        <dbReference type="SAM" id="SignalP"/>
    </source>
</evidence>
<reference evidence="3" key="1">
    <citation type="submission" date="2018-01" db="EMBL/GenBank/DDBJ databases">
        <title>An insight into the sialome of Amazonian anophelines.</title>
        <authorList>
            <person name="Ribeiro J.M."/>
            <person name="Scarpassa V."/>
            <person name="Calvo E."/>
        </authorList>
    </citation>
    <scope>NUCLEOTIDE SEQUENCE</scope>
    <source>
        <tissue evidence="3">Salivary glands</tissue>
    </source>
</reference>
<feature type="chain" id="PRO_5014643133" evidence="2">
    <location>
        <begin position="26"/>
        <end position="212"/>
    </location>
</feature>
<dbReference type="AlphaFoldDB" id="A0A2M3ZER7"/>
<feature type="signal peptide" evidence="2">
    <location>
        <begin position="1"/>
        <end position="25"/>
    </location>
</feature>
<protein>
    <submittedName>
        <fullName evidence="3">Putative secreted peptide</fullName>
    </submittedName>
</protein>
<sequence>MEPWTAMRGMCIILLLHLLYRFAAAVKTSTKLTITNTNHESSPSSSSSGTPSSGQSSTTESGHGNGWRWWGRRTKQHASSYGRWNGWWYATGTRAQHGRWSSTSDAWRRRHDGSWTRYDGRWWPNGWPYGSYGWWWWRHGRYGRKSNAVTTHDGRWHGWRYGRHATDGCRTSDGWWWWRWPWRTRAGKWTEWTESSPSYGYVWPETDARHLR</sequence>
<organism evidence="3">
    <name type="scientific">Anopheles braziliensis</name>
    <dbReference type="NCBI Taxonomy" id="58242"/>
    <lineage>
        <taxon>Eukaryota</taxon>
        <taxon>Metazoa</taxon>
        <taxon>Ecdysozoa</taxon>
        <taxon>Arthropoda</taxon>
        <taxon>Hexapoda</taxon>
        <taxon>Insecta</taxon>
        <taxon>Pterygota</taxon>
        <taxon>Neoptera</taxon>
        <taxon>Endopterygota</taxon>
        <taxon>Diptera</taxon>
        <taxon>Nematocera</taxon>
        <taxon>Culicoidea</taxon>
        <taxon>Culicidae</taxon>
        <taxon>Anophelinae</taxon>
        <taxon>Anopheles</taxon>
    </lineage>
</organism>
<evidence type="ECO:0000256" key="1">
    <source>
        <dbReference type="SAM" id="MobiDB-lite"/>
    </source>
</evidence>
<keyword evidence="2" id="KW-0732">Signal</keyword>
<proteinExistence type="predicted"/>